<comment type="caution">
    <text evidence="2">The sequence shown here is derived from an EMBL/GenBank/DDBJ whole genome shotgun (WGS) entry which is preliminary data.</text>
</comment>
<dbReference type="InterPro" id="IPR018004">
    <property type="entry name" value="KilA/APSES_HTH"/>
</dbReference>
<protein>
    <recommendedName>
        <fullName evidence="1">KilA/APSES-type HTH DNA-binding domain-containing protein</fullName>
    </recommendedName>
</protein>
<sequence length="174" mass="19963">MKAKLQVLERDINTHIKDGVEYISITDIARYKNPDRTDDLIRNWLRNRNTIEFLGIWEQLNNLDLKPVEFDGFKKQAGLNSFVYASEADLLNVALFGVTARQWRDANPGLKGNLRDHADVHQLVCPANLESMNAHFISEGLPQSERLQKLNELAIRQMRVLVEATRQPLLDEGI</sequence>
<proteinExistence type="predicted"/>
<reference evidence="2" key="2">
    <citation type="journal article" date="2019" name="IMA Fungus">
        <title>Genome sequencing and comparison of five Tilletia species to identify candidate genes for the detection of regulated species infecting wheat.</title>
        <authorList>
            <person name="Nguyen H.D.T."/>
            <person name="Sultana T."/>
            <person name="Kesanakurti P."/>
            <person name="Hambleton S."/>
        </authorList>
    </citation>
    <scope>NUCLEOTIDE SEQUENCE</scope>
    <source>
        <strain evidence="2">DAOMC 238032</strain>
    </source>
</reference>
<evidence type="ECO:0000313" key="3">
    <source>
        <dbReference type="Proteomes" id="UP000077671"/>
    </source>
</evidence>
<dbReference type="EMBL" id="LWDD02000956">
    <property type="protein sequence ID" value="KAE8254381.1"/>
    <property type="molecule type" value="Genomic_DNA"/>
</dbReference>
<reference evidence="2" key="1">
    <citation type="submission" date="2016-04" db="EMBL/GenBank/DDBJ databases">
        <authorList>
            <person name="Nguyen H.D."/>
            <person name="Kesanakurti P."/>
            <person name="Cullis J."/>
            <person name="Levesque C.A."/>
            <person name="Hambleton S."/>
        </authorList>
    </citation>
    <scope>NUCLEOTIDE SEQUENCE</scope>
    <source>
        <strain evidence="2">DAOMC 238032</strain>
    </source>
</reference>
<feature type="domain" description="KilA/APSES-type HTH DNA-binding" evidence="1">
    <location>
        <begin position="11"/>
        <end position="109"/>
    </location>
</feature>
<evidence type="ECO:0000259" key="1">
    <source>
        <dbReference type="SMART" id="SM01252"/>
    </source>
</evidence>
<name>A0A177U4B1_9BASI</name>
<dbReference type="AlphaFoldDB" id="A0A177U4B1"/>
<evidence type="ECO:0000313" key="2">
    <source>
        <dbReference type="EMBL" id="KAE8254381.1"/>
    </source>
</evidence>
<dbReference type="SMART" id="SM01252">
    <property type="entry name" value="KilA-N"/>
    <property type="match status" value="1"/>
</dbReference>
<dbReference type="Proteomes" id="UP000077671">
    <property type="component" value="Unassembled WGS sequence"/>
</dbReference>
<organism evidence="2 3">
    <name type="scientific">Tilletia caries</name>
    <name type="common">wheat bunt fungus</name>
    <dbReference type="NCBI Taxonomy" id="13290"/>
    <lineage>
        <taxon>Eukaryota</taxon>
        <taxon>Fungi</taxon>
        <taxon>Dikarya</taxon>
        <taxon>Basidiomycota</taxon>
        <taxon>Ustilaginomycotina</taxon>
        <taxon>Exobasidiomycetes</taxon>
        <taxon>Tilletiales</taxon>
        <taxon>Tilletiaceae</taxon>
        <taxon>Tilletia</taxon>
    </lineage>
</organism>
<accession>A0A177U4B1</accession>
<gene>
    <name evidence="2" type="ORF">A4X03_0g5724</name>
</gene>
<dbReference type="Pfam" id="PF04383">
    <property type="entry name" value="KilA-N"/>
    <property type="match status" value="1"/>
</dbReference>